<evidence type="ECO:0000313" key="2">
    <source>
        <dbReference type="Proteomes" id="UP001201812"/>
    </source>
</evidence>
<dbReference type="AlphaFoldDB" id="A0AAD4NCU8"/>
<reference evidence="1" key="1">
    <citation type="submission" date="2022-01" db="EMBL/GenBank/DDBJ databases">
        <title>Genome Sequence Resource for Two Populations of Ditylenchus destructor, the Migratory Endoparasitic Phytonematode.</title>
        <authorList>
            <person name="Zhang H."/>
            <person name="Lin R."/>
            <person name="Xie B."/>
        </authorList>
    </citation>
    <scope>NUCLEOTIDE SEQUENCE</scope>
    <source>
        <strain evidence="1">BazhouSP</strain>
    </source>
</reference>
<sequence length="117" mass="13231">MFTDRHLALKLCCGCDCWLLLKFTCASNGPIAILTAFPDVEDPWTLRHVYRCVDGFSVSISLHCSLLSAKPVDMSMDYDASPFLLTWARSLDRQDLHPHIIIPEFVSTTVLRLCSTR</sequence>
<evidence type="ECO:0000313" key="1">
    <source>
        <dbReference type="EMBL" id="KAI1726594.1"/>
    </source>
</evidence>
<keyword evidence="2" id="KW-1185">Reference proteome</keyword>
<proteinExistence type="predicted"/>
<organism evidence="1 2">
    <name type="scientific">Ditylenchus destructor</name>
    <dbReference type="NCBI Taxonomy" id="166010"/>
    <lineage>
        <taxon>Eukaryota</taxon>
        <taxon>Metazoa</taxon>
        <taxon>Ecdysozoa</taxon>
        <taxon>Nematoda</taxon>
        <taxon>Chromadorea</taxon>
        <taxon>Rhabditida</taxon>
        <taxon>Tylenchina</taxon>
        <taxon>Tylenchomorpha</taxon>
        <taxon>Sphaerularioidea</taxon>
        <taxon>Anguinidae</taxon>
        <taxon>Anguininae</taxon>
        <taxon>Ditylenchus</taxon>
    </lineage>
</organism>
<comment type="caution">
    <text evidence="1">The sequence shown here is derived from an EMBL/GenBank/DDBJ whole genome shotgun (WGS) entry which is preliminary data.</text>
</comment>
<name>A0AAD4NCU8_9BILA</name>
<gene>
    <name evidence="1" type="ORF">DdX_03316</name>
</gene>
<dbReference type="EMBL" id="JAKKPZ010000002">
    <property type="protein sequence ID" value="KAI1726594.1"/>
    <property type="molecule type" value="Genomic_DNA"/>
</dbReference>
<dbReference type="Proteomes" id="UP001201812">
    <property type="component" value="Unassembled WGS sequence"/>
</dbReference>
<protein>
    <submittedName>
        <fullName evidence="1">Uncharacterized protein</fullName>
    </submittedName>
</protein>
<accession>A0AAD4NCU8</accession>